<feature type="transmembrane region" description="Helical" evidence="1">
    <location>
        <begin position="78"/>
        <end position="99"/>
    </location>
</feature>
<keyword evidence="1" id="KW-0812">Transmembrane</keyword>
<evidence type="ECO:0000313" key="3">
    <source>
        <dbReference type="Proteomes" id="UP000233786"/>
    </source>
</evidence>
<feature type="transmembrane region" description="Helical" evidence="1">
    <location>
        <begin position="129"/>
        <end position="148"/>
    </location>
</feature>
<keyword evidence="3" id="KW-1185">Reference proteome</keyword>
<evidence type="ECO:0008006" key="4">
    <source>
        <dbReference type="Google" id="ProtNLM"/>
    </source>
</evidence>
<gene>
    <name evidence="2" type="ORF">A8926_5211</name>
</gene>
<evidence type="ECO:0000313" key="2">
    <source>
        <dbReference type="EMBL" id="PKW17268.1"/>
    </source>
</evidence>
<comment type="caution">
    <text evidence="2">The sequence shown here is derived from an EMBL/GenBank/DDBJ whole genome shotgun (WGS) entry which is preliminary data.</text>
</comment>
<keyword evidence="1" id="KW-0472">Membrane</keyword>
<reference evidence="2" key="1">
    <citation type="submission" date="2017-12" db="EMBL/GenBank/DDBJ databases">
        <title>Sequencing the genomes of 1000 Actinobacteria strains.</title>
        <authorList>
            <person name="Klenk H.-P."/>
        </authorList>
    </citation>
    <scope>NUCLEOTIDE SEQUENCE [LARGE SCALE GENOMIC DNA]</scope>
    <source>
        <strain evidence="2">DSM 44228</strain>
    </source>
</reference>
<dbReference type="STRING" id="994479.GCA_000194155_01220"/>
<name>A0A2N3Y2Y2_SACSN</name>
<proteinExistence type="predicted"/>
<evidence type="ECO:0000256" key="1">
    <source>
        <dbReference type="SAM" id="Phobius"/>
    </source>
</evidence>
<organism evidence="2 3">
    <name type="scientific">Saccharopolyspora spinosa</name>
    <dbReference type="NCBI Taxonomy" id="60894"/>
    <lineage>
        <taxon>Bacteria</taxon>
        <taxon>Bacillati</taxon>
        <taxon>Actinomycetota</taxon>
        <taxon>Actinomycetes</taxon>
        <taxon>Pseudonocardiales</taxon>
        <taxon>Pseudonocardiaceae</taxon>
        <taxon>Saccharopolyspora</taxon>
    </lineage>
</organism>
<keyword evidence="1" id="KW-1133">Transmembrane helix</keyword>
<dbReference type="EMBL" id="PJNB01000001">
    <property type="protein sequence ID" value="PKW17268.1"/>
    <property type="molecule type" value="Genomic_DNA"/>
</dbReference>
<accession>A0A2N3Y2Y2</accession>
<dbReference type="Proteomes" id="UP000233786">
    <property type="component" value="Unassembled WGS sequence"/>
</dbReference>
<protein>
    <recommendedName>
        <fullName evidence="4">DUF1772 domain-containing protein</fullName>
    </recommendedName>
</protein>
<feature type="transmembrane region" description="Helical" evidence="1">
    <location>
        <begin position="47"/>
        <end position="71"/>
    </location>
</feature>
<dbReference type="AlphaFoldDB" id="A0A2N3Y2Y2"/>
<sequence length="159" mass="16805">MVPRILAVGSVVLLALSLGLLFAHVLEMAPKLGYPPELYTRLNTSLYPFFGTVGAVVEVGALLTSVALAILVRRNRALFVPVSVSSVIQGLVLLLWFVVVSPVNDAFISARPRVPPGFPGLRTSWETGHAIDAALLLVALVVLVTGLVRPSLAAKASKT</sequence>